<dbReference type="InterPro" id="IPR050109">
    <property type="entry name" value="HTH-type_TetR-like_transc_reg"/>
</dbReference>
<dbReference type="GO" id="GO:0000976">
    <property type="term" value="F:transcription cis-regulatory region binding"/>
    <property type="evidence" value="ECO:0007669"/>
    <property type="project" value="TreeGrafter"/>
</dbReference>
<name>A0A4D7YTB0_AGRTU</name>
<evidence type="ECO:0000313" key="7">
    <source>
        <dbReference type="Proteomes" id="UP000298649"/>
    </source>
</evidence>
<organism evidence="6 7">
    <name type="scientific">Agrobacterium tumefaciens</name>
    <dbReference type="NCBI Taxonomy" id="358"/>
    <lineage>
        <taxon>Bacteria</taxon>
        <taxon>Pseudomonadati</taxon>
        <taxon>Pseudomonadota</taxon>
        <taxon>Alphaproteobacteria</taxon>
        <taxon>Hyphomicrobiales</taxon>
        <taxon>Rhizobiaceae</taxon>
        <taxon>Rhizobium/Agrobacterium group</taxon>
        <taxon>Agrobacterium</taxon>
        <taxon>Agrobacterium tumefaciens complex</taxon>
    </lineage>
</organism>
<evidence type="ECO:0000256" key="3">
    <source>
        <dbReference type="ARBA" id="ARBA00023163"/>
    </source>
</evidence>
<dbReference type="Gene3D" id="1.10.357.10">
    <property type="entry name" value="Tetracycline Repressor, domain 2"/>
    <property type="match status" value="1"/>
</dbReference>
<evidence type="ECO:0000313" key="6">
    <source>
        <dbReference type="EMBL" id="QCL96786.1"/>
    </source>
</evidence>
<dbReference type="AlphaFoldDB" id="A0A4D7YTB0"/>
<feature type="domain" description="HTH tetR-type" evidence="5">
    <location>
        <begin position="29"/>
        <end position="89"/>
    </location>
</feature>
<dbReference type="EMBL" id="CP039923">
    <property type="protein sequence ID" value="QCL96786.1"/>
    <property type="molecule type" value="Genomic_DNA"/>
</dbReference>
<dbReference type="PANTHER" id="PTHR30055">
    <property type="entry name" value="HTH-TYPE TRANSCRIPTIONAL REGULATOR RUTR"/>
    <property type="match status" value="1"/>
</dbReference>
<accession>A0A4D7YTB0</accession>
<evidence type="ECO:0000256" key="2">
    <source>
        <dbReference type="ARBA" id="ARBA00023125"/>
    </source>
</evidence>
<feature type="DNA-binding region" description="H-T-H motif" evidence="4">
    <location>
        <begin position="52"/>
        <end position="71"/>
    </location>
</feature>
<dbReference type="PROSITE" id="PS50977">
    <property type="entry name" value="HTH_TETR_2"/>
    <property type="match status" value="1"/>
</dbReference>
<keyword evidence="1" id="KW-0805">Transcription regulation</keyword>
<dbReference type="Pfam" id="PF00440">
    <property type="entry name" value="TetR_N"/>
    <property type="match status" value="1"/>
</dbReference>
<gene>
    <name evidence="6" type="ORF">CFBP7129_21710</name>
</gene>
<dbReference type="InterPro" id="IPR009057">
    <property type="entry name" value="Homeodomain-like_sf"/>
</dbReference>
<dbReference type="InterPro" id="IPR011075">
    <property type="entry name" value="TetR_C"/>
</dbReference>
<dbReference type="Pfam" id="PF16859">
    <property type="entry name" value="TetR_C_11"/>
    <property type="match status" value="1"/>
</dbReference>
<evidence type="ECO:0000256" key="4">
    <source>
        <dbReference type="PROSITE-ProRule" id="PRU00335"/>
    </source>
</evidence>
<dbReference type="InterPro" id="IPR001647">
    <property type="entry name" value="HTH_TetR"/>
</dbReference>
<proteinExistence type="predicted"/>
<dbReference type="GO" id="GO:0003700">
    <property type="term" value="F:DNA-binding transcription factor activity"/>
    <property type="evidence" value="ECO:0007669"/>
    <property type="project" value="TreeGrafter"/>
</dbReference>
<dbReference type="InterPro" id="IPR036271">
    <property type="entry name" value="Tet_transcr_reg_TetR-rel_C_sf"/>
</dbReference>
<dbReference type="PANTHER" id="PTHR30055:SF148">
    <property type="entry name" value="TETR-FAMILY TRANSCRIPTIONAL REGULATOR"/>
    <property type="match status" value="1"/>
</dbReference>
<dbReference type="Proteomes" id="UP000298649">
    <property type="component" value="Chromosome linear"/>
</dbReference>
<dbReference type="Gene3D" id="1.10.10.60">
    <property type="entry name" value="Homeodomain-like"/>
    <property type="match status" value="1"/>
</dbReference>
<keyword evidence="3" id="KW-0804">Transcription</keyword>
<dbReference type="SUPFAM" id="SSF48498">
    <property type="entry name" value="Tetracyclin repressor-like, C-terminal domain"/>
    <property type="match status" value="1"/>
</dbReference>
<evidence type="ECO:0000259" key="5">
    <source>
        <dbReference type="PROSITE" id="PS50977"/>
    </source>
</evidence>
<protein>
    <submittedName>
        <fullName evidence="6">TetR/AcrR family transcriptional regulator</fullName>
    </submittedName>
</protein>
<dbReference type="PRINTS" id="PR00455">
    <property type="entry name" value="HTHTETR"/>
</dbReference>
<dbReference type="SUPFAM" id="SSF46689">
    <property type="entry name" value="Homeodomain-like"/>
    <property type="match status" value="1"/>
</dbReference>
<evidence type="ECO:0000256" key="1">
    <source>
        <dbReference type="ARBA" id="ARBA00023015"/>
    </source>
</evidence>
<keyword evidence="2 4" id="KW-0238">DNA-binding</keyword>
<reference evidence="6 7" key="1">
    <citation type="submission" date="2019-04" db="EMBL/GenBank/DDBJ databases">
        <title>Complete genome sequence of Agrobacterium tumefaciens CFBP7129.</title>
        <authorList>
            <person name="Haryono M."/>
            <person name="Lin Y.-C."/>
            <person name="Lai E.-M."/>
            <person name="Kuo C.-H."/>
        </authorList>
    </citation>
    <scope>NUCLEOTIDE SEQUENCE [LARGE SCALE GENOMIC DNA]</scope>
    <source>
        <strain evidence="6 7">CFBP7129</strain>
    </source>
</reference>
<sequence>MRDCILAIGESMETDKVQPARSAGRPRDEEATPALLEVTRKLVSEKGYADVTIASIASAAGVGRQTIYRRWSSKAELVLDAFLDSASQDEVIESGPVQATLERFLANLFRIIGKDGPAIRNLIASAQTDEAFLKVFRERFVLPRAEIAATIIKSGISRGELCDSLDLELSVDALHGVFWYRLLQGRPLDDALALRLSTFLTKT</sequence>